<gene>
    <name evidence="1" type="ORF">HPB52_022849</name>
</gene>
<reference evidence="1" key="2">
    <citation type="submission" date="2021-09" db="EMBL/GenBank/DDBJ databases">
        <authorList>
            <person name="Jia N."/>
            <person name="Wang J."/>
            <person name="Shi W."/>
            <person name="Du L."/>
            <person name="Sun Y."/>
            <person name="Zhan W."/>
            <person name="Jiang J."/>
            <person name="Wang Q."/>
            <person name="Zhang B."/>
            <person name="Ji P."/>
            <person name="Sakyi L.B."/>
            <person name="Cui X."/>
            <person name="Yuan T."/>
            <person name="Jiang B."/>
            <person name="Yang W."/>
            <person name="Lam T.T.-Y."/>
            <person name="Chang Q."/>
            <person name="Ding S."/>
            <person name="Wang X."/>
            <person name="Zhu J."/>
            <person name="Ruan X."/>
            <person name="Zhao L."/>
            <person name="Wei J."/>
            <person name="Que T."/>
            <person name="Du C."/>
            <person name="Cheng J."/>
            <person name="Dai P."/>
            <person name="Han X."/>
            <person name="Huang E."/>
            <person name="Gao Y."/>
            <person name="Liu J."/>
            <person name="Shao H."/>
            <person name="Ye R."/>
            <person name="Li L."/>
            <person name="Wei W."/>
            <person name="Wang X."/>
            <person name="Wang C."/>
            <person name="Huo Q."/>
            <person name="Li W."/>
            <person name="Guo W."/>
            <person name="Chen H."/>
            <person name="Chen S."/>
            <person name="Zhou L."/>
            <person name="Zhou L."/>
            <person name="Ni X."/>
            <person name="Tian J."/>
            <person name="Zhou Y."/>
            <person name="Sheng Y."/>
            <person name="Liu T."/>
            <person name="Pan Y."/>
            <person name="Xia L."/>
            <person name="Li J."/>
            <person name="Zhao F."/>
            <person name="Cao W."/>
        </authorList>
    </citation>
    <scope>NUCLEOTIDE SEQUENCE</scope>
    <source>
        <strain evidence="1">Rsan-2018</strain>
        <tissue evidence="1">Larvae</tissue>
    </source>
</reference>
<organism evidence="1 2">
    <name type="scientific">Rhipicephalus sanguineus</name>
    <name type="common">Brown dog tick</name>
    <name type="synonym">Ixodes sanguineus</name>
    <dbReference type="NCBI Taxonomy" id="34632"/>
    <lineage>
        <taxon>Eukaryota</taxon>
        <taxon>Metazoa</taxon>
        <taxon>Ecdysozoa</taxon>
        <taxon>Arthropoda</taxon>
        <taxon>Chelicerata</taxon>
        <taxon>Arachnida</taxon>
        <taxon>Acari</taxon>
        <taxon>Parasitiformes</taxon>
        <taxon>Ixodida</taxon>
        <taxon>Ixodoidea</taxon>
        <taxon>Ixodidae</taxon>
        <taxon>Rhipicephalinae</taxon>
        <taxon>Rhipicephalus</taxon>
        <taxon>Rhipicephalus</taxon>
    </lineage>
</organism>
<evidence type="ECO:0000313" key="1">
    <source>
        <dbReference type="EMBL" id="KAH7984575.1"/>
    </source>
</evidence>
<accession>A0A9D4TBT2</accession>
<dbReference type="Proteomes" id="UP000821837">
    <property type="component" value="Chromosome 1"/>
</dbReference>
<comment type="caution">
    <text evidence="1">The sequence shown here is derived from an EMBL/GenBank/DDBJ whole genome shotgun (WGS) entry which is preliminary data.</text>
</comment>
<evidence type="ECO:0000313" key="2">
    <source>
        <dbReference type="Proteomes" id="UP000821837"/>
    </source>
</evidence>
<dbReference type="VEuPathDB" id="VectorBase:RSAN_032560"/>
<proteinExistence type="predicted"/>
<protein>
    <submittedName>
        <fullName evidence="1">Uncharacterized protein</fullName>
    </submittedName>
</protein>
<reference evidence="1" key="1">
    <citation type="journal article" date="2020" name="Cell">
        <title>Large-Scale Comparative Analyses of Tick Genomes Elucidate Their Genetic Diversity and Vector Capacities.</title>
        <authorList>
            <consortium name="Tick Genome and Microbiome Consortium (TIGMIC)"/>
            <person name="Jia N."/>
            <person name="Wang J."/>
            <person name="Shi W."/>
            <person name="Du L."/>
            <person name="Sun Y."/>
            <person name="Zhan W."/>
            <person name="Jiang J.F."/>
            <person name="Wang Q."/>
            <person name="Zhang B."/>
            <person name="Ji P."/>
            <person name="Bell-Sakyi L."/>
            <person name="Cui X.M."/>
            <person name="Yuan T.T."/>
            <person name="Jiang B.G."/>
            <person name="Yang W.F."/>
            <person name="Lam T.T."/>
            <person name="Chang Q.C."/>
            <person name="Ding S.J."/>
            <person name="Wang X.J."/>
            <person name="Zhu J.G."/>
            <person name="Ruan X.D."/>
            <person name="Zhao L."/>
            <person name="Wei J.T."/>
            <person name="Ye R.Z."/>
            <person name="Que T.C."/>
            <person name="Du C.H."/>
            <person name="Zhou Y.H."/>
            <person name="Cheng J.X."/>
            <person name="Dai P.F."/>
            <person name="Guo W.B."/>
            <person name="Han X.H."/>
            <person name="Huang E.J."/>
            <person name="Li L.F."/>
            <person name="Wei W."/>
            <person name="Gao Y.C."/>
            <person name="Liu J.Z."/>
            <person name="Shao H.Z."/>
            <person name="Wang X."/>
            <person name="Wang C.C."/>
            <person name="Yang T.C."/>
            <person name="Huo Q.B."/>
            <person name="Li W."/>
            <person name="Chen H.Y."/>
            <person name="Chen S.E."/>
            <person name="Zhou L.G."/>
            <person name="Ni X.B."/>
            <person name="Tian J.H."/>
            <person name="Sheng Y."/>
            <person name="Liu T."/>
            <person name="Pan Y.S."/>
            <person name="Xia L.Y."/>
            <person name="Li J."/>
            <person name="Zhao F."/>
            <person name="Cao W.C."/>
        </authorList>
    </citation>
    <scope>NUCLEOTIDE SEQUENCE</scope>
    <source>
        <strain evidence="1">Rsan-2018</strain>
    </source>
</reference>
<dbReference type="EMBL" id="JABSTV010001245">
    <property type="protein sequence ID" value="KAH7984575.1"/>
    <property type="molecule type" value="Genomic_DNA"/>
</dbReference>
<name>A0A9D4TBT2_RHISA</name>
<keyword evidence="2" id="KW-1185">Reference proteome</keyword>
<sequence length="134" mass="15005">MCSLCKKEYMGRHLVRSGSFFVSLPLEKQLSPVLSSKSTSNAVLDTLERAPGDSMRDIIDGQHYHATRSEVGMAEHDLTLTLNSDGSPIFESSKYSIWPVQAITNELPSLLRWKNVVAPSLWYGKEHPNMTLLL</sequence>
<dbReference type="AlphaFoldDB" id="A0A9D4TBT2"/>